<feature type="transmembrane region" description="Helical" evidence="6">
    <location>
        <begin position="334"/>
        <end position="356"/>
    </location>
</feature>
<evidence type="ECO:0000256" key="6">
    <source>
        <dbReference type="SAM" id="Phobius"/>
    </source>
</evidence>
<feature type="transmembrane region" description="Helical" evidence="6">
    <location>
        <begin position="47"/>
        <end position="65"/>
    </location>
</feature>
<dbReference type="CDD" id="cd17324">
    <property type="entry name" value="MFS_NepI_like"/>
    <property type="match status" value="1"/>
</dbReference>
<dbReference type="InterPro" id="IPR020846">
    <property type="entry name" value="MFS_dom"/>
</dbReference>
<keyword evidence="4 6" id="KW-1133">Transmembrane helix</keyword>
<feature type="transmembrane region" description="Helical" evidence="6">
    <location>
        <begin position="270"/>
        <end position="289"/>
    </location>
</feature>
<feature type="transmembrane region" description="Helical" evidence="6">
    <location>
        <begin position="97"/>
        <end position="118"/>
    </location>
</feature>
<feature type="transmembrane region" description="Helical" evidence="6">
    <location>
        <begin position="7"/>
        <end position="27"/>
    </location>
</feature>
<dbReference type="InterPro" id="IPR011701">
    <property type="entry name" value="MFS"/>
</dbReference>
<dbReference type="Proteomes" id="UP001143543">
    <property type="component" value="Unassembled WGS sequence"/>
</dbReference>
<keyword evidence="5 6" id="KW-0472">Membrane</keyword>
<comment type="subcellular location">
    <subcellularLocation>
        <location evidence="1">Cell membrane</location>
        <topology evidence="1">Multi-pass membrane protein</topology>
    </subcellularLocation>
</comment>
<protein>
    <submittedName>
        <fullName evidence="8">MFS transporter AraJ</fullName>
    </submittedName>
</protein>
<dbReference type="SUPFAM" id="SSF103473">
    <property type="entry name" value="MFS general substrate transporter"/>
    <property type="match status" value="1"/>
</dbReference>
<organism evidence="8 9">
    <name type="scientific">Neptunitalea lumnitzerae</name>
    <dbReference type="NCBI Taxonomy" id="2965509"/>
    <lineage>
        <taxon>Bacteria</taxon>
        <taxon>Pseudomonadati</taxon>
        <taxon>Bacteroidota</taxon>
        <taxon>Flavobacteriia</taxon>
        <taxon>Flavobacteriales</taxon>
        <taxon>Flavobacteriaceae</taxon>
        <taxon>Neptunitalea</taxon>
    </lineage>
</organism>
<name>A0ABQ5MLK0_9FLAO</name>
<evidence type="ECO:0000256" key="4">
    <source>
        <dbReference type="ARBA" id="ARBA00022989"/>
    </source>
</evidence>
<keyword evidence="3 6" id="KW-0812">Transmembrane</keyword>
<feature type="transmembrane region" description="Helical" evidence="6">
    <location>
        <begin position="239"/>
        <end position="258"/>
    </location>
</feature>
<evidence type="ECO:0000259" key="7">
    <source>
        <dbReference type="PROSITE" id="PS50850"/>
    </source>
</evidence>
<dbReference type="Gene3D" id="1.20.1250.20">
    <property type="entry name" value="MFS general substrate transporter like domains"/>
    <property type="match status" value="2"/>
</dbReference>
<feature type="transmembrane region" description="Helical" evidence="6">
    <location>
        <begin position="130"/>
        <end position="152"/>
    </location>
</feature>
<keyword evidence="2" id="KW-1003">Cell membrane</keyword>
<feature type="transmembrane region" description="Helical" evidence="6">
    <location>
        <begin position="362"/>
        <end position="380"/>
    </location>
</feature>
<accession>A0ABQ5MLK0</accession>
<evidence type="ECO:0000256" key="3">
    <source>
        <dbReference type="ARBA" id="ARBA00022692"/>
    </source>
</evidence>
<gene>
    <name evidence="8" type="ORF">Y10_26490</name>
</gene>
<dbReference type="EMBL" id="BRVO01000003">
    <property type="protein sequence ID" value="GLB50281.1"/>
    <property type="molecule type" value="Genomic_DNA"/>
</dbReference>
<dbReference type="Pfam" id="PF07690">
    <property type="entry name" value="MFS_1"/>
    <property type="match status" value="1"/>
</dbReference>
<dbReference type="RefSeq" id="WP_281765909.1">
    <property type="nucleotide sequence ID" value="NZ_BRVO01000003.1"/>
</dbReference>
<feature type="transmembrane region" description="Helical" evidence="6">
    <location>
        <begin position="201"/>
        <end position="224"/>
    </location>
</feature>
<proteinExistence type="predicted"/>
<comment type="caution">
    <text evidence="8">The sequence shown here is derived from an EMBL/GenBank/DDBJ whole genome shotgun (WGS) entry which is preliminary data.</text>
</comment>
<feature type="transmembrane region" description="Helical" evidence="6">
    <location>
        <begin position="158"/>
        <end position="180"/>
    </location>
</feature>
<evidence type="ECO:0000256" key="2">
    <source>
        <dbReference type="ARBA" id="ARBA00022475"/>
    </source>
</evidence>
<feature type="transmembrane region" description="Helical" evidence="6">
    <location>
        <begin position="72"/>
        <end position="91"/>
    </location>
</feature>
<dbReference type="PROSITE" id="PS50850">
    <property type="entry name" value="MFS"/>
    <property type="match status" value="1"/>
</dbReference>
<evidence type="ECO:0000313" key="9">
    <source>
        <dbReference type="Proteomes" id="UP001143543"/>
    </source>
</evidence>
<feature type="domain" description="Major facilitator superfamily (MFS) profile" evidence="7">
    <location>
        <begin position="6"/>
        <end position="383"/>
    </location>
</feature>
<dbReference type="PANTHER" id="PTHR43124">
    <property type="entry name" value="PURINE EFFLUX PUMP PBUE"/>
    <property type="match status" value="1"/>
</dbReference>
<evidence type="ECO:0000313" key="8">
    <source>
        <dbReference type="EMBL" id="GLB50281.1"/>
    </source>
</evidence>
<sequence length="389" mass="41082">MLFKKSLISLAIGGFGIGLTEFLMMGILPEVAKDFGITIPEAGHFVASYAIGVVIGAPILVLIAGNYAPKKILVTLMLAFTVFNSLAIFASNYEFMVLSRLLSGLPHGAFFGVGAVVASRLVDKSKEASAIAMMLGGLTIANIVGIPFAIWLGENFTWRYAFVMVAIVGVLAVTSISFWMPDLPKKPRSNAKNDLRVFLHAEPWFILGITAVGTGGFFAWFSYIKPLLINVTGFPEGSVIIGLLSMAGVGMTVGNFAGGKLADKVSPGKATAILLSIMVLCLISVSLVAPYKIPTIIMTFVTAMFAFSTASPIQMLMINASKGSEMLASSANQAGFNMGNALGAYLGGLPIAYGFGYASPEWVGAGMASCGVMITLLMLLRRKRKAKSL</sequence>
<dbReference type="PANTHER" id="PTHR43124:SF6">
    <property type="entry name" value="TRANSPORTER ARAJ-RELATED"/>
    <property type="match status" value="1"/>
</dbReference>
<dbReference type="InterPro" id="IPR050189">
    <property type="entry name" value="MFS_Efflux_Transporters"/>
</dbReference>
<keyword evidence="9" id="KW-1185">Reference proteome</keyword>
<dbReference type="InterPro" id="IPR036259">
    <property type="entry name" value="MFS_trans_sf"/>
</dbReference>
<evidence type="ECO:0000256" key="1">
    <source>
        <dbReference type="ARBA" id="ARBA00004651"/>
    </source>
</evidence>
<feature type="transmembrane region" description="Helical" evidence="6">
    <location>
        <begin position="295"/>
        <end position="313"/>
    </location>
</feature>
<evidence type="ECO:0000256" key="5">
    <source>
        <dbReference type="ARBA" id="ARBA00023136"/>
    </source>
</evidence>
<reference evidence="8" key="1">
    <citation type="submission" date="2022-07" db="EMBL/GenBank/DDBJ databases">
        <title>Taxonomy of Novel Oxalotrophic and Methylotrophic Bacteria.</title>
        <authorList>
            <person name="Sahin N."/>
            <person name="Tani A."/>
        </authorList>
    </citation>
    <scope>NUCLEOTIDE SEQUENCE</scope>
    <source>
        <strain evidence="8">Y10</strain>
    </source>
</reference>